<dbReference type="Proteomes" id="UP000829494">
    <property type="component" value="Chromosome"/>
</dbReference>
<accession>A0ABY3Z8G0</accession>
<dbReference type="Pfam" id="PF14433">
    <property type="entry name" value="SUKH-3"/>
    <property type="match status" value="1"/>
</dbReference>
<reference evidence="1 2" key="1">
    <citation type="submission" date="2022-03" db="EMBL/GenBank/DDBJ databases">
        <title>Complete genome of Streptomyces rimosus ssp. rimosus R7 (=ATCC 10970).</title>
        <authorList>
            <person name="Beganovic S."/>
            <person name="Ruckert C."/>
            <person name="Busche T."/>
            <person name="Kalinowski J."/>
            <person name="Wittmann C."/>
        </authorList>
    </citation>
    <scope>NUCLEOTIDE SEQUENCE [LARGE SCALE GENOMIC DNA]</scope>
    <source>
        <strain evidence="1 2">R7</strain>
    </source>
</reference>
<dbReference type="EMBL" id="CP094298">
    <property type="protein sequence ID" value="UNZ05772.1"/>
    <property type="molecule type" value="Genomic_DNA"/>
</dbReference>
<dbReference type="InterPro" id="IPR025850">
    <property type="entry name" value="SUKH-3"/>
</dbReference>
<sequence length="153" mass="17091">MAGGFSRADVQEWLEQSGWFPGRDVTEKVAEFIDDAVRQSEEQGFPAPPIAAAVEFLRTYGLLELRHPRDGDKTLDVNPTGGYEGDFAEIDELARDMGSGLFRVGYDLPEGGIILMDENGRFIYHHWSGTYLMGADFHEALANWLTGDFQELS</sequence>
<gene>
    <name evidence="1" type="ORF">SRIMR7_26825</name>
</gene>
<dbReference type="GeneID" id="66855103"/>
<organism evidence="1 2">
    <name type="scientific">Streptomyces rimosus subsp. rimosus</name>
    <dbReference type="NCBI Taxonomy" id="132474"/>
    <lineage>
        <taxon>Bacteria</taxon>
        <taxon>Bacillati</taxon>
        <taxon>Actinomycetota</taxon>
        <taxon>Actinomycetes</taxon>
        <taxon>Kitasatosporales</taxon>
        <taxon>Streptomycetaceae</taxon>
        <taxon>Streptomyces</taxon>
    </lineage>
</organism>
<name>A0ABY3Z8G0_STRRM</name>
<protein>
    <recommendedName>
        <fullName evidence="3">SUKH-3 domain containing protein</fullName>
    </recommendedName>
</protein>
<keyword evidence="2" id="KW-1185">Reference proteome</keyword>
<evidence type="ECO:0008006" key="3">
    <source>
        <dbReference type="Google" id="ProtNLM"/>
    </source>
</evidence>
<evidence type="ECO:0000313" key="2">
    <source>
        <dbReference type="Proteomes" id="UP000829494"/>
    </source>
</evidence>
<dbReference type="RefSeq" id="WP_003982437.1">
    <property type="nucleotide sequence ID" value="NZ_CP043497.1"/>
</dbReference>
<proteinExistence type="predicted"/>
<evidence type="ECO:0000313" key="1">
    <source>
        <dbReference type="EMBL" id="UNZ05772.1"/>
    </source>
</evidence>